<dbReference type="PANTHER" id="PTHR39963:SF1">
    <property type="entry name" value="MNMC-LIKE METHYLTRANSFERASE DOMAIN-CONTAINING PROTEIN"/>
    <property type="match status" value="1"/>
</dbReference>
<dbReference type="RefSeq" id="WP_196103068.1">
    <property type="nucleotide sequence ID" value="NZ_CP064942.1"/>
</dbReference>
<gene>
    <name evidence="3" type="primary">mnmD</name>
    <name evidence="3" type="ORF">I0K15_19120</name>
</gene>
<dbReference type="InterPro" id="IPR008471">
    <property type="entry name" value="MnmC-like_methylTransf"/>
</dbReference>
<evidence type="ECO:0000259" key="2">
    <source>
        <dbReference type="Pfam" id="PF05430"/>
    </source>
</evidence>
<dbReference type="InterPro" id="IPR029063">
    <property type="entry name" value="SAM-dependent_MTases_sf"/>
</dbReference>
<feature type="region of interest" description="Disordered" evidence="1">
    <location>
        <begin position="203"/>
        <end position="230"/>
    </location>
</feature>
<dbReference type="InterPro" id="IPR047785">
    <property type="entry name" value="tRNA_MNMC2"/>
</dbReference>
<sequence length="230" mass="24819">MSDSDLILWRENGTPVSARFDDPYYSVEDGWAETRHVFLAGNDLLARLTPGFHVAELGFGTGLNLMALAAEAPCPIRFTSFEAFPLARDDMARAAARFPGLAPQAEALLAAYRPEGGRFQLGPVSVELIIGDARATLPRWDGLADAWFLDGFAPARNPELWSKALMAEVGRHTAPAGTFATYTSAGAVRRALTAAGFTVTKRPGYGRKREMSTGRRGPGRQDPAEGHTPD</sequence>
<organism evidence="3 4">
    <name type="scientific">Pontivivens ytuae</name>
    <dbReference type="NCBI Taxonomy" id="2789856"/>
    <lineage>
        <taxon>Bacteria</taxon>
        <taxon>Pseudomonadati</taxon>
        <taxon>Pseudomonadota</taxon>
        <taxon>Alphaproteobacteria</taxon>
        <taxon>Rhodobacterales</taxon>
        <taxon>Paracoccaceae</taxon>
        <taxon>Pontivivens</taxon>
    </lineage>
</organism>
<dbReference type="PANTHER" id="PTHR39963">
    <property type="entry name" value="SLL0983 PROTEIN"/>
    <property type="match status" value="1"/>
</dbReference>
<accession>A0A7S9LRB1</accession>
<dbReference type="KEGG" id="poz:I0K15_19120"/>
<dbReference type="GO" id="GO:0004808">
    <property type="term" value="F:tRNA (5-methylaminomethyl-2-thiouridylate)(34)-methyltransferase activity"/>
    <property type="evidence" value="ECO:0007669"/>
    <property type="project" value="InterPro"/>
</dbReference>
<protein>
    <submittedName>
        <fullName evidence="3">tRNA (5-methylaminomethyl-2-thiouridine)(34)-methyltransferase MnmD</fullName>
    </submittedName>
</protein>
<dbReference type="AlphaFoldDB" id="A0A7S9LRB1"/>
<evidence type="ECO:0000313" key="4">
    <source>
        <dbReference type="Proteomes" id="UP000594800"/>
    </source>
</evidence>
<reference evidence="3 4" key="1">
    <citation type="submission" date="2020-11" db="EMBL/GenBank/DDBJ databases">
        <title>Description of Pontivivens ytuae sp. nov. isolated from deep sea sediment of Mariana Trench.</title>
        <authorList>
            <person name="Wang Z."/>
            <person name="Sun Q.-L."/>
            <person name="Xu X.-D."/>
            <person name="Tang Y.-Z."/>
            <person name="Zhang J."/>
        </authorList>
    </citation>
    <scope>NUCLEOTIDE SEQUENCE [LARGE SCALE GENOMIC DNA]</scope>
    <source>
        <strain evidence="3 4">MT2928</strain>
    </source>
</reference>
<evidence type="ECO:0000313" key="3">
    <source>
        <dbReference type="EMBL" id="QPH53859.1"/>
    </source>
</evidence>
<dbReference type="SUPFAM" id="SSF53335">
    <property type="entry name" value="S-adenosyl-L-methionine-dependent methyltransferases"/>
    <property type="match status" value="1"/>
</dbReference>
<dbReference type="Proteomes" id="UP000594800">
    <property type="component" value="Chromosome"/>
</dbReference>
<dbReference type="GO" id="GO:0016645">
    <property type="term" value="F:oxidoreductase activity, acting on the CH-NH group of donors"/>
    <property type="evidence" value="ECO:0007669"/>
    <property type="project" value="InterPro"/>
</dbReference>
<proteinExistence type="predicted"/>
<keyword evidence="3" id="KW-0808">Transferase</keyword>
<dbReference type="GO" id="GO:0032259">
    <property type="term" value="P:methylation"/>
    <property type="evidence" value="ECO:0007669"/>
    <property type="project" value="UniProtKB-KW"/>
</dbReference>
<dbReference type="Pfam" id="PF05430">
    <property type="entry name" value="Methyltransf_30"/>
    <property type="match status" value="1"/>
</dbReference>
<evidence type="ECO:0000256" key="1">
    <source>
        <dbReference type="SAM" id="MobiDB-lite"/>
    </source>
</evidence>
<dbReference type="EMBL" id="CP064942">
    <property type="protein sequence ID" value="QPH53859.1"/>
    <property type="molecule type" value="Genomic_DNA"/>
</dbReference>
<dbReference type="NCBIfam" id="NF033855">
    <property type="entry name" value="tRNA_MNMC2"/>
    <property type="match status" value="1"/>
</dbReference>
<keyword evidence="4" id="KW-1185">Reference proteome</keyword>
<dbReference type="Gene3D" id="3.40.50.150">
    <property type="entry name" value="Vaccinia Virus protein VP39"/>
    <property type="match status" value="1"/>
</dbReference>
<name>A0A7S9LRB1_9RHOB</name>
<keyword evidence="3" id="KW-0489">Methyltransferase</keyword>
<feature type="domain" description="MnmC-like methyltransferase" evidence="2">
    <location>
        <begin position="120"/>
        <end position="214"/>
    </location>
</feature>